<accession>A0A8X6Y7V3</accession>
<evidence type="ECO:0000313" key="1">
    <source>
        <dbReference type="EMBL" id="GFY67298.1"/>
    </source>
</evidence>
<reference evidence="1" key="1">
    <citation type="submission" date="2020-08" db="EMBL/GenBank/DDBJ databases">
        <title>Multicomponent nature underlies the extraordinary mechanical properties of spider dragline silk.</title>
        <authorList>
            <person name="Kono N."/>
            <person name="Nakamura H."/>
            <person name="Mori M."/>
            <person name="Yoshida Y."/>
            <person name="Ohtoshi R."/>
            <person name="Malay A.D."/>
            <person name="Moran D.A.P."/>
            <person name="Tomita M."/>
            <person name="Numata K."/>
            <person name="Arakawa K."/>
        </authorList>
    </citation>
    <scope>NUCLEOTIDE SEQUENCE</scope>
</reference>
<sequence length="105" mass="11714">MSLVGNISPTSAAAHQHISRVYYQVQTWLGNHLEPQEWGWILRNEFLAPITTILLSTPDELFKTIYCNCKNGGGSRCGCQKLGCNTLQLVASIMGKLVLNLLLYF</sequence>
<organism evidence="1 2">
    <name type="scientific">Trichonephila inaurata madagascariensis</name>
    <dbReference type="NCBI Taxonomy" id="2747483"/>
    <lineage>
        <taxon>Eukaryota</taxon>
        <taxon>Metazoa</taxon>
        <taxon>Ecdysozoa</taxon>
        <taxon>Arthropoda</taxon>
        <taxon>Chelicerata</taxon>
        <taxon>Arachnida</taxon>
        <taxon>Araneae</taxon>
        <taxon>Araneomorphae</taxon>
        <taxon>Entelegynae</taxon>
        <taxon>Araneoidea</taxon>
        <taxon>Nephilidae</taxon>
        <taxon>Trichonephila</taxon>
        <taxon>Trichonephila inaurata</taxon>
    </lineage>
</organism>
<dbReference type="AlphaFoldDB" id="A0A8X6Y7V3"/>
<comment type="caution">
    <text evidence="1">The sequence shown here is derived from an EMBL/GenBank/DDBJ whole genome shotgun (WGS) entry which is preliminary data.</text>
</comment>
<proteinExistence type="predicted"/>
<evidence type="ECO:0000313" key="2">
    <source>
        <dbReference type="Proteomes" id="UP000886998"/>
    </source>
</evidence>
<gene>
    <name evidence="1" type="primary">ALC57_00061</name>
    <name evidence="1" type="ORF">TNIN_114271</name>
</gene>
<dbReference type="Proteomes" id="UP000886998">
    <property type="component" value="Unassembled WGS sequence"/>
</dbReference>
<dbReference type="OrthoDB" id="6753017at2759"/>
<name>A0A8X6Y7V3_9ARAC</name>
<keyword evidence="2" id="KW-1185">Reference proteome</keyword>
<protein>
    <submittedName>
        <fullName evidence="1">Uncharacterized protein</fullName>
    </submittedName>
</protein>
<dbReference type="EMBL" id="BMAV01016494">
    <property type="protein sequence ID" value="GFY67298.1"/>
    <property type="molecule type" value="Genomic_DNA"/>
</dbReference>